<feature type="transmembrane region" description="Helical" evidence="5">
    <location>
        <begin position="368"/>
        <end position="387"/>
    </location>
</feature>
<keyword evidence="4 5" id="KW-0472">Membrane</keyword>
<name>A0A0K0DZ89_STRER</name>
<comment type="subcellular location">
    <subcellularLocation>
        <location evidence="1">Membrane</location>
        <topology evidence="1">Multi-pass membrane protein</topology>
    </subcellularLocation>
</comment>
<feature type="transmembrane region" description="Helical" evidence="5">
    <location>
        <begin position="117"/>
        <end position="140"/>
    </location>
</feature>
<dbReference type="PANTHER" id="PTHR23507">
    <property type="entry name" value="ZGC:174356"/>
    <property type="match status" value="1"/>
</dbReference>
<sequence>MEDEYITSDQSSRLSSRVNGHLPFNLRMPLLLSRLKINVEPTLIILSLCVGILITVVPLFTFWGRCVEVADQYLPTKLPRNLENNKIKCSNIFSINETILRNGVEEDIAEMKIYFQLAGGIPTLISSPILGLWSDLYVIYSGLQLFTTLYYEKINMWYPLIFAEIVMGCFGGIATIFTSAVAILIDDSRKEMNDGGIPLRITITTAFQSLFLLFGNYLASYFMVPATINIVEHVNSYIILIFISFISSIIIFIYTVIFVKTNKVEENVPNETIWKTFGSVFSGLIDVLKIPRRGYLRCVINISMLLVFIDCMTSDPSLFVLLLKSTPFYWPDVTFTYYVMLKTAVGCIGMTLIPLILSYFNIHGKDSILLMIGFGAATIIALLTAFAGSDYLIFIGGSLYFFAAVTQPGFRTFLPKLVGEDQTARLFTLISLLYVIAPIISSSILNVIYEKTFKEWPGFVFVIIGIINCFGTLFQVINHCLLLPIWKEDTINYNILENTE</sequence>
<dbReference type="AlphaFoldDB" id="A0A0K0DZ89"/>
<protein>
    <submittedName>
        <fullName evidence="7">MFS domain-containing protein</fullName>
    </submittedName>
    <submittedName>
        <fullName evidence="8">Major facilitator superfamily (MFS) profile domain-containing protein</fullName>
    </submittedName>
</protein>
<evidence type="ECO:0000313" key="8">
    <source>
        <dbReference type="WBParaSite" id="TCONS_00008049.p1"/>
    </source>
</evidence>
<evidence type="ECO:0000256" key="2">
    <source>
        <dbReference type="ARBA" id="ARBA00022692"/>
    </source>
</evidence>
<feature type="transmembrane region" description="Helical" evidence="5">
    <location>
        <begin position="335"/>
        <end position="356"/>
    </location>
</feature>
<evidence type="ECO:0000256" key="3">
    <source>
        <dbReference type="ARBA" id="ARBA00022989"/>
    </source>
</evidence>
<accession>A0A0K0DZ89</accession>
<evidence type="ECO:0000313" key="6">
    <source>
        <dbReference type="Proteomes" id="UP000035681"/>
    </source>
</evidence>
<dbReference type="GO" id="GO:0016020">
    <property type="term" value="C:membrane"/>
    <property type="evidence" value="ECO:0007669"/>
    <property type="project" value="UniProtKB-SubCell"/>
</dbReference>
<keyword evidence="6" id="KW-1185">Reference proteome</keyword>
<reference evidence="7" key="1">
    <citation type="submission" date="2015-08" db="UniProtKB">
        <authorList>
            <consortium name="WormBaseParasite"/>
        </authorList>
    </citation>
    <scope>IDENTIFICATION</scope>
</reference>
<evidence type="ECO:0000256" key="4">
    <source>
        <dbReference type="ARBA" id="ARBA00023136"/>
    </source>
</evidence>
<evidence type="ECO:0000313" key="7">
    <source>
        <dbReference type="WBParaSite" id="SSTP_0000255400.1"/>
    </source>
</evidence>
<dbReference type="PANTHER" id="PTHR23507:SF6">
    <property type="entry name" value="PROTON-COUPLED FOLATE TRANSPORTER"/>
    <property type="match status" value="1"/>
</dbReference>
<keyword evidence="2 5" id="KW-0812">Transmembrane</keyword>
<dbReference type="WBParaSite" id="TCONS_00008049.p1">
    <property type="protein sequence ID" value="TCONS_00008049.p1"/>
    <property type="gene ID" value="XLOC_006045"/>
</dbReference>
<evidence type="ECO:0000256" key="1">
    <source>
        <dbReference type="ARBA" id="ARBA00004141"/>
    </source>
</evidence>
<feature type="transmembrane region" description="Helical" evidence="5">
    <location>
        <begin position="160"/>
        <end position="185"/>
    </location>
</feature>
<feature type="transmembrane region" description="Helical" evidence="5">
    <location>
        <begin position="298"/>
        <end position="323"/>
    </location>
</feature>
<evidence type="ECO:0000256" key="5">
    <source>
        <dbReference type="SAM" id="Phobius"/>
    </source>
</evidence>
<dbReference type="Proteomes" id="UP000035681">
    <property type="component" value="Unplaced"/>
</dbReference>
<dbReference type="InterPro" id="IPR036259">
    <property type="entry name" value="MFS_trans_sf"/>
</dbReference>
<dbReference type="Gene3D" id="1.20.1250.20">
    <property type="entry name" value="MFS general substrate transporter like domains"/>
    <property type="match status" value="1"/>
</dbReference>
<feature type="transmembrane region" description="Helical" evidence="5">
    <location>
        <begin position="393"/>
        <end position="414"/>
    </location>
</feature>
<dbReference type="SUPFAM" id="SSF103473">
    <property type="entry name" value="MFS general substrate transporter"/>
    <property type="match status" value="1"/>
</dbReference>
<feature type="transmembrane region" description="Helical" evidence="5">
    <location>
        <begin position="43"/>
        <end position="63"/>
    </location>
</feature>
<proteinExistence type="predicted"/>
<dbReference type="GO" id="GO:0022857">
    <property type="term" value="F:transmembrane transporter activity"/>
    <property type="evidence" value="ECO:0007669"/>
    <property type="project" value="TreeGrafter"/>
</dbReference>
<organism evidence="7">
    <name type="scientific">Strongyloides stercoralis</name>
    <name type="common">Threadworm</name>
    <dbReference type="NCBI Taxonomy" id="6248"/>
    <lineage>
        <taxon>Eukaryota</taxon>
        <taxon>Metazoa</taxon>
        <taxon>Ecdysozoa</taxon>
        <taxon>Nematoda</taxon>
        <taxon>Chromadorea</taxon>
        <taxon>Rhabditida</taxon>
        <taxon>Tylenchina</taxon>
        <taxon>Panagrolaimomorpha</taxon>
        <taxon>Strongyloidoidea</taxon>
        <taxon>Strongyloididae</taxon>
        <taxon>Strongyloides</taxon>
    </lineage>
</organism>
<feature type="transmembrane region" description="Helical" evidence="5">
    <location>
        <begin position="426"/>
        <end position="449"/>
    </location>
</feature>
<feature type="transmembrane region" description="Helical" evidence="5">
    <location>
        <begin position="455"/>
        <end position="477"/>
    </location>
</feature>
<feature type="transmembrane region" description="Helical" evidence="5">
    <location>
        <begin position="237"/>
        <end position="259"/>
    </location>
</feature>
<keyword evidence="3 5" id="KW-1133">Transmembrane helix</keyword>
<dbReference type="WBParaSite" id="SSTP_0000255400.1">
    <property type="protein sequence ID" value="SSTP_0000255400.1"/>
    <property type="gene ID" value="SSTP_0000255400"/>
</dbReference>